<proteinExistence type="predicted"/>
<name>A0AC61MV02_9FIRM</name>
<evidence type="ECO:0000313" key="2">
    <source>
        <dbReference type="Proteomes" id="UP000595814"/>
    </source>
</evidence>
<keyword evidence="2" id="KW-1185">Reference proteome</keyword>
<sequence>MKDNIMKKDIKDIFILSFPIIIENILQTLLGTTDTFFAGKLSDNAIAGISITNVIMNIFISFFTAVSIGSMAVVSRNYGKKDFTRTKKAIAHSIVIGLSLGIFIGLICLIFYKQILLISGAKNTIINYVVPYYFSVAVPSVFLCLQLILSSSSRAIKDTKTPMYVIGLSNILNITLNAIFIKLGLGVLGLGLATTISRAISTVLLLCRILNHDKYIKLSKADFLIDKGMLKGILKISIPAGLDKLIMRIGQLIYYSMILSIGISEYVAHNIAGTIESYSYIPAMGFGLAISALVGISMGEGRTKAAERYTYTGYSLAAIFMVIIGIIFYVFAEPLASIFTETKRVKLLVVDVLHIIAFFQPFSALVQIITNALQGAGDTKFPMYSTIVGIWGIRLAIGYLLAVPLKYGLRGVWYAYALDLVVRGIILLIRFKKGKWKQIKI</sequence>
<accession>A0AC61MV02</accession>
<gene>
    <name evidence="1" type="ORF">JFY71_11410</name>
</gene>
<dbReference type="EMBL" id="CP066744">
    <property type="protein sequence ID" value="QQK07863.1"/>
    <property type="molecule type" value="Genomic_DNA"/>
</dbReference>
<protein>
    <submittedName>
        <fullName evidence="1">MATE family efflux transporter</fullName>
    </submittedName>
</protein>
<organism evidence="1 2">
    <name type="scientific">Miniphocaeibacter halophilus</name>
    <dbReference type="NCBI Taxonomy" id="2931922"/>
    <lineage>
        <taxon>Bacteria</taxon>
        <taxon>Bacillati</taxon>
        <taxon>Bacillota</taxon>
        <taxon>Tissierellia</taxon>
        <taxon>Tissierellales</taxon>
        <taxon>Peptoniphilaceae</taxon>
        <taxon>Miniphocaeibacter</taxon>
    </lineage>
</organism>
<evidence type="ECO:0000313" key="1">
    <source>
        <dbReference type="EMBL" id="QQK07863.1"/>
    </source>
</evidence>
<reference evidence="1 2" key="1">
    <citation type="journal article" date="2022" name="Int. J. Syst. Evol. Microbiol.">
        <title>Miniphocaeibacter halophilus sp. nov., an ammonium-tolerant acetate-producing bacterium isolated from a biogas system.</title>
        <authorList>
            <person name="Schnurer A."/>
            <person name="Singh A."/>
            <person name="Bi S."/>
            <person name="Qiao W."/>
            <person name="Westerholm M."/>
        </authorList>
    </citation>
    <scope>NUCLEOTIDE SEQUENCE [LARGE SCALE GENOMIC DNA]</scope>
    <source>
        <strain evidence="1 2">AMB_01</strain>
    </source>
</reference>
<dbReference type="Proteomes" id="UP000595814">
    <property type="component" value="Chromosome"/>
</dbReference>